<evidence type="ECO:0000313" key="2">
    <source>
        <dbReference type="EMBL" id="KAG0145684.1"/>
    </source>
</evidence>
<protein>
    <submittedName>
        <fullName evidence="2">Uncharacterized protein</fullName>
    </submittedName>
</protein>
<feature type="compositionally biased region" description="Polar residues" evidence="1">
    <location>
        <begin position="19"/>
        <end position="36"/>
    </location>
</feature>
<feature type="region of interest" description="Disordered" evidence="1">
    <location>
        <begin position="1"/>
        <end position="36"/>
    </location>
</feature>
<dbReference type="Proteomes" id="UP000886653">
    <property type="component" value="Unassembled WGS sequence"/>
</dbReference>
<proteinExistence type="predicted"/>
<dbReference type="AlphaFoldDB" id="A0A9P6NK88"/>
<evidence type="ECO:0000256" key="1">
    <source>
        <dbReference type="SAM" id="MobiDB-lite"/>
    </source>
</evidence>
<evidence type="ECO:0000313" key="3">
    <source>
        <dbReference type="Proteomes" id="UP000886653"/>
    </source>
</evidence>
<accession>A0A9P6NK88</accession>
<gene>
    <name evidence="2" type="ORF">CROQUDRAFT_107644</name>
</gene>
<organism evidence="2 3">
    <name type="scientific">Cronartium quercuum f. sp. fusiforme G11</name>
    <dbReference type="NCBI Taxonomy" id="708437"/>
    <lineage>
        <taxon>Eukaryota</taxon>
        <taxon>Fungi</taxon>
        <taxon>Dikarya</taxon>
        <taxon>Basidiomycota</taxon>
        <taxon>Pucciniomycotina</taxon>
        <taxon>Pucciniomycetes</taxon>
        <taxon>Pucciniales</taxon>
        <taxon>Coleosporiaceae</taxon>
        <taxon>Cronartium</taxon>
    </lineage>
</organism>
<keyword evidence="3" id="KW-1185">Reference proteome</keyword>
<sequence>MNSQVDSSLSAESLTSNSGKSHPGSQQTHINSSFPVPNSYSTFGLPKAITSDPQRFKLDMSFNRHGATINPKRRFACAIDPLALPPAFPPPKPVPSRLVANPSPKEWESHYRKWSFPTRTDSPRGLTWGPYYSLSPSPTTTNDSLSSSSSRGTKRTRHMITSDLELSRREPKRRKLLLPILRLPPCNPLIIRLKLNPNRPVDSNEQLILKKHLPCSLSLNHEIPPVKYLQGLVDLIVSPTIITEKKSESHSRITLCISSQLKYGS</sequence>
<feature type="compositionally biased region" description="Low complexity" evidence="1">
    <location>
        <begin position="7"/>
        <end position="18"/>
    </location>
</feature>
<name>A0A9P6NK88_9BASI</name>
<feature type="compositionally biased region" description="Low complexity" evidence="1">
    <location>
        <begin position="137"/>
        <end position="150"/>
    </location>
</feature>
<dbReference type="EMBL" id="MU167272">
    <property type="protein sequence ID" value="KAG0145684.1"/>
    <property type="molecule type" value="Genomic_DNA"/>
</dbReference>
<feature type="region of interest" description="Disordered" evidence="1">
    <location>
        <begin position="137"/>
        <end position="158"/>
    </location>
</feature>
<reference evidence="2" key="1">
    <citation type="submission" date="2013-11" db="EMBL/GenBank/DDBJ databases">
        <title>Genome sequence of the fusiform rust pathogen reveals effectors for host alternation and coevolution with pine.</title>
        <authorList>
            <consortium name="DOE Joint Genome Institute"/>
            <person name="Smith K."/>
            <person name="Pendleton A."/>
            <person name="Kubisiak T."/>
            <person name="Anderson C."/>
            <person name="Salamov A."/>
            <person name="Aerts A."/>
            <person name="Riley R."/>
            <person name="Clum A."/>
            <person name="Lindquist E."/>
            <person name="Ence D."/>
            <person name="Campbell M."/>
            <person name="Kronenberg Z."/>
            <person name="Feau N."/>
            <person name="Dhillon B."/>
            <person name="Hamelin R."/>
            <person name="Burleigh J."/>
            <person name="Smith J."/>
            <person name="Yandell M."/>
            <person name="Nelson C."/>
            <person name="Grigoriev I."/>
            <person name="Davis J."/>
        </authorList>
    </citation>
    <scope>NUCLEOTIDE SEQUENCE</scope>
    <source>
        <strain evidence="2">G11</strain>
    </source>
</reference>
<comment type="caution">
    <text evidence="2">The sequence shown here is derived from an EMBL/GenBank/DDBJ whole genome shotgun (WGS) entry which is preliminary data.</text>
</comment>